<organism evidence="6 7">
    <name type="scientific">Pandoraea pneumonica</name>
    <dbReference type="NCBI Taxonomy" id="2508299"/>
    <lineage>
        <taxon>Bacteria</taxon>
        <taxon>Pseudomonadati</taxon>
        <taxon>Pseudomonadota</taxon>
        <taxon>Betaproteobacteria</taxon>
        <taxon>Burkholderiales</taxon>
        <taxon>Burkholderiaceae</taxon>
        <taxon>Pandoraea</taxon>
    </lineage>
</organism>
<evidence type="ECO:0000256" key="3">
    <source>
        <dbReference type="ARBA" id="ARBA00023163"/>
    </source>
</evidence>
<gene>
    <name evidence="6" type="ORF">PPN31114_00666</name>
</gene>
<accession>A0A5E4SAH7</accession>
<dbReference type="Proteomes" id="UP000366945">
    <property type="component" value="Unassembled WGS sequence"/>
</dbReference>
<dbReference type="Pfam" id="PF13305">
    <property type="entry name" value="TetR_C_33"/>
    <property type="match status" value="1"/>
</dbReference>
<evidence type="ECO:0000313" key="7">
    <source>
        <dbReference type="Proteomes" id="UP000366945"/>
    </source>
</evidence>
<evidence type="ECO:0000256" key="1">
    <source>
        <dbReference type="ARBA" id="ARBA00023015"/>
    </source>
</evidence>
<keyword evidence="1" id="KW-0805">Transcription regulation</keyword>
<dbReference type="GeneID" id="300402726"/>
<dbReference type="InterPro" id="IPR001647">
    <property type="entry name" value="HTH_TetR"/>
</dbReference>
<dbReference type="InterPro" id="IPR025996">
    <property type="entry name" value="MT1864/Rv1816-like_C"/>
</dbReference>
<dbReference type="Gene3D" id="1.10.357.10">
    <property type="entry name" value="Tetracycline Repressor, domain 2"/>
    <property type="match status" value="1"/>
</dbReference>
<reference evidence="6 7" key="1">
    <citation type="submission" date="2019-08" db="EMBL/GenBank/DDBJ databases">
        <authorList>
            <person name="Peeters C."/>
        </authorList>
    </citation>
    <scope>NUCLEOTIDE SEQUENCE [LARGE SCALE GENOMIC DNA]</scope>
    <source>
        <strain evidence="6 7">LMG 31114</strain>
    </source>
</reference>
<protein>
    <submittedName>
        <fullName evidence="6">TetR family transcriptional regulator</fullName>
    </submittedName>
</protein>
<dbReference type="RefSeq" id="WP_150678049.1">
    <property type="nucleotide sequence ID" value="NZ_CABPSK010000001.1"/>
</dbReference>
<evidence type="ECO:0000313" key="6">
    <source>
        <dbReference type="EMBL" id="VVD72141.1"/>
    </source>
</evidence>
<dbReference type="OrthoDB" id="71867at2"/>
<evidence type="ECO:0000259" key="5">
    <source>
        <dbReference type="PROSITE" id="PS50977"/>
    </source>
</evidence>
<keyword evidence="2 4" id="KW-0238">DNA-binding</keyword>
<dbReference type="Gene3D" id="1.10.10.60">
    <property type="entry name" value="Homeodomain-like"/>
    <property type="match status" value="1"/>
</dbReference>
<evidence type="ECO:0000256" key="4">
    <source>
        <dbReference type="PROSITE-ProRule" id="PRU00335"/>
    </source>
</evidence>
<proteinExistence type="predicted"/>
<sequence length="197" mass="21038">MVRVGLTVERLVEGGAELADEIGFEHLTGAALARKFGVKLASLYSHLKNLDDLKSQIALLALRQLADATAQAMAGRAGKDALIALANAHRDYALRCPGRFTAARHPLSPEMAAASAGPQLAQLMRAVLHGYAVPESEQVHAIRFLGGFFMGYITLTSSSAFAHSAPDADVSWQRCLDALDTSLRQWPATPPLPTGNH</sequence>
<dbReference type="GO" id="GO:0003677">
    <property type="term" value="F:DNA binding"/>
    <property type="evidence" value="ECO:0007669"/>
    <property type="project" value="UniProtKB-UniRule"/>
</dbReference>
<evidence type="ECO:0000256" key="2">
    <source>
        <dbReference type="ARBA" id="ARBA00023125"/>
    </source>
</evidence>
<feature type="domain" description="HTH tetR-type" evidence="5">
    <location>
        <begin position="5"/>
        <end position="65"/>
    </location>
</feature>
<keyword evidence="3" id="KW-0804">Transcription</keyword>
<dbReference type="SUPFAM" id="SSF48498">
    <property type="entry name" value="Tetracyclin repressor-like, C-terminal domain"/>
    <property type="match status" value="1"/>
</dbReference>
<dbReference type="AlphaFoldDB" id="A0A5E4SAH7"/>
<dbReference type="PROSITE" id="PS50977">
    <property type="entry name" value="HTH_TETR_2"/>
    <property type="match status" value="1"/>
</dbReference>
<keyword evidence="7" id="KW-1185">Reference proteome</keyword>
<dbReference type="InterPro" id="IPR036271">
    <property type="entry name" value="Tet_transcr_reg_TetR-rel_C_sf"/>
</dbReference>
<dbReference type="InterPro" id="IPR009057">
    <property type="entry name" value="Homeodomain-like_sf"/>
</dbReference>
<name>A0A5E4SAH7_9BURK</name>
<dbReference type="EMBL" id="CABPSK010000001">
    <property type="protein sequence ID" value="VVD72141.1"/>
    <property type="molecule type" value="Genomic_DNA"/>
</dbReference>
<feature type="DNA-binding region" description="H-T-H motif" evidence="4">
    <location>
        <begin position="28"/>
        <end position="47"/>
    </location>
</feature>
<dbReference type="SUPFAM" id="SSF46689">
    <property type="entry name" value="Homeodomain-like"/>
    <property type="match status" value="1"/>
</dbReference>